<feature type="compositionally biased region" description="Basic residues" evidence="1">
    <location>
        <begin position="343"/>
        <end position="356"/>
    </location>
</feature>
<sequence>MNGGSGAAAKMDGSRLLGVAEKLLNARDLVGSKKFAELAMESEPLLEGVDWVLAASDVLLAAGRRRVNHHVDWYEVLQLGPSPEDHDISAVRRQYRRLALLLRPNSRPPSDAAEEASKIVGNAWAVLSDLVKKELYDKELLIAASTEQTAGGGGAAATAAESRQAPSDSGANGGTSFWTACSNCFYLHQYARGYEGRTLICQNCRRPFPATELAHPPPIVPGSDLYYCAWGLFPLGFPGHSNFAAGAPKMASPAEGTPWNSPFFPGFCPDPFAAHRTGEWAEGECNGAPAAEVGGGGQKKMKRSFAAVKENEDMWSSGKNQNQNQNQSLPRTTPASQKASREMRKKVMARRPRKHPPAGAAAPFTEAEVAVDPRDKDDMEVREELGSNHGSARKDIVHRSKPSPPSLKVEEIVAVDRI</sequence>
<feature type="compositionally biased region" description="Polar residues" evidence="1">
    <location>
        <begin position="328"/>
        <end position="338"/>
    </location>
</feature>
<dbReference type="GO" id="GO:0005783">
    <property type="term" value="C:endoplasmic reticulum"/>
    <property type="evidence" value="ECO:0007669"/>
    <property type="project" value="UniProtKB-ARBA"/>
</dbReference>
<dbReference type="Proteomes" id="UP000663760">
    <property type="component" value="Chromosome 1"/>
</dbReference>
<gene>
    <name evidence="3" type="ORF">SI8410_01000161</name>
</gene>
<dbReference type="Gene3D" id="1.10.287.110">
    <property type="entry name" value="DnaJ domain"/>
    <property type="match status" value="1"/>
</dbReference>
<dbReference type="SUPFAM" id="SSF46565">
    <property type="entry name" value="Chaperone J-domain"/>
    <property type="match status" value="1"/>
</dbReference>
<dbReference type="EMBL" id="LR746264">
    <property type="protein sequence ID" value="CAA7387801.1"/>
    <property type="molecule type" value="Genomic_DNA"/>
</dbReference>
<dbReference type="Pfam" id="PF00226">
    <property type="entry name" value="DnaJ"/>
    <property type="match status" value="1"/>
</dbReference>
<dbReference type="PROSITE" id="PS50076">
    <property type="entry name" value="DNAJ_2"/>
    <property type="match status" value="1"/>
</dbReference>
<protein>
    <recommendedName>
        <fullName evidence="2">J domain-containing protein</fullName>
    </recommendedName>
</protein>
<accession>A0A7I8JVP2</accession>
<evidence type="ECO:0000256" key="1">
    <source>
        <dbReference type="SAM" id="MobiDB-lite"/>
    </source>
</evidence>
<organism evidence="3 4">
    <name type="scientific">Spirodela intermedia</name>
    <name type="common">Intermediate duckweed</name>
    <dbReference type="NCBI Taxonomy" id="51605"/>
    <lineage>
        <taxon>Eukaryota</taxon>
        <taxon>Viridiplantae</taxon>
        <taxon>Streptophyta</taxon>
        <taxon>Embryophyta</taxon>
        <taxon>Tracheophyta</taxon>
        <taxon>Spermatophyta</taxon>
        <taxon>Magnoliopsida</taxon>
        <taxon>Liliopsida</taxon>
        <taxon>Araceae</taxon>
        <taxon>Lemnoideae</taxon>
        <taxon>Spirodela</taxon>
    </lineage>
</organism>
<keyword evidence="4" id="KW-1185">Reference proteome</keyword>
<dbReference type="InterPro" id="IPR001623">
    <property type="entry name" value="DnaJ_domain"/>
</dbReference>
<dbReference type="PANTHER" id="PTHR45496:SF1">
    <property type="entry name" value="CHAPERONE DNAJ-DOMAIN SUPERFAMILY PROTEIN"/>
    <property type="match status" value="1"/>
</dbReference>
<dbReference type="InterPro" id="IPR036869">
    <property type="entry name" value="J_dom_sf"/>
</dbReference>
<reference evidence="3" key="1">
    <citation type="submission" date="2020-02" db="EMBL/GenBank/DDBJ databases">
        <authorList>
            <person name="Scholz U."/>
            <person name="Mascher M."/>
            <person name="Fiebig A."/>
        </authorList>
    </citation>
    <scope>NUCLEOTIDE SEQUENCE</scope>
</reference>
<feature type="domain" description="J" evidence="2">
    <location>
        <begin position="72"/>
        <end position="140"/>
    </location>
</feature>
<dbReference type="CDD" id="cd06257">
    <property type="entry name" value="DnaJ"/>
    <property type="match status" value="1"/>
</dbReference>
<evidence type="ECO:0000313" key="4">
    <source>
        <dbReference type="Proteomes" id="UP000663760"/>
    </source>
</evidence>
<dbReference type="InterPro" id="IPR053052">
    <property type="entry name" value="Imprinting_Balance_Reg"/>
</dbReference>
<evidence type="ECO:0000259" key="2">
    <source>
        <dbReference type="PROSITE" id="PS50076"/>
    </source>
</evidence>
<dbReference type="PANTHER" id="PTHR45496">
    <property type="entry name" value="CHAPERONE DNAJ-DOMAIN SUPERFAMILY PROTEIN"/>
    <property type="match status" value="1"/>
</dbReference>
<feature type="compositionally biased region" description="Basic and acidic residues" evidence="1">
    <location>
        <begin position="371"/>
        <end position="398"/>
    </location>
</feature>
<dbReference type="AlphaFoldDB" id="A0A7I8JVP2"/>
<proteinExistence type="predicted"/>
<dbReference type="OrthoDB" id="10250354at2759"/>
<evidence type="ECO:0000313" key="3">
    <source>
        <dbReference type="EMBL" id="CAA7387801.1"/>
    </source>
</evidence>
<feature type="region of interest" description="Disordered" evidence="1">
    <location>
        <begin position="309"/>
        <end position="406"/>
    </location>
</feature>
<dbReference type="SMART" id="SM00271">
    <property type="entry name" value="DnaJ"/>
    <property type="match status" value="1"/>
</dbReference>
<name>A0A7I8JVP2_SPIIN</name>